<gene>
    <name evidence="1" type="ORF">PAT3040_05259</name>
</gene>
<organism evidence="1 2">
    <name type="scientific">Paenibacillus agaridevorans</name>
    <dbReference type="NCBI Taxonomy" id="171404"/>
    <lineage>
        <taxon>Bacteria</taxon>
        <taxon>Bacillati</taxon>
        <taxon>Bacillota</taxon>
        <taxon>Bacilli</taxon>
        <taxon>Bacillales</taxon>
        <taxon>Paenibacillaceae</taxon>
        <taxon>Paenibacillus</taxon>
    </lineage>
</organism>
<name>A0A2R5EZK2_9BACL</name>
<dbReference type="AlphaFoldDB" id="A0A2R5EZK2"/>
<proteinExistence type="predicted"/>
<sequence length="46" mass="5422">MVIYSREISVIEEIKIYLHNSLIEKIREIVTYGLPQMTEEVTKLAK</sequence>
<protein>
    <submittedName>
        <fullName evidence="1">Uncharacterized protein</fullName>
    </submittedName>
</protein>
<dbReference type="Proteomes" id="UP000245202">
    <property type="component" value="Unassembled WGS sequence"/>
</dbReference>
<reference evidence="1 2" key="1">
    <citation type="submission" date="2017-08" db="EMBL/GenBank/DDBJ databases">
        <title>Substantial Increase in Enzyme Production by Combined Drug-Resistance Mutations in Paenibacillus agaridevorans.</title>
        <authorList>
            <person name="Tanaka Y."/>
            <person name="Funane K."/>
            <person name="Hosaka T."/>
            <person name="Shiwa Y."/>
            <person name="Fujita N."/>
            <person name="Miyazaki T."/>
            <person name="Yoshikawa H."/>
            <person name="Murakami K."/>
            <person name="Kasahara K."/>
            <person name="Inaoka T."/>
            <person name="Hiraga Y."/>
            <person name="Ochi K."/>
        </authorList>
    </citation>
    <scope>NUCLEOTIDE SEQUENCE [LARGE SCALE GENOMIC DNA]</scope>
    <source>
        <strain evidence="1 2">T-3040</strain>
    </source>
</reference>
<evidence type="ECO:0000313" key="1">
    <source>
        <dbReference type="EMBL" id="GBG10518.1"/>
    </source>
</evidence>
<keyword evidence="2" id="KW-1185">Reference proteome</keyword>
<accession>A0A2R5EZK2</accession>
<evidence type="ECO:0000313" key="2">
    <source>
        <dbReference type="Proteomes" id="UP000245202"/>
    </source>
</evidence>
<dbReference type="EMBL" id="BDQX01000329">
    <property type="protein sequence ID" value="GBG10518.1"/>
    <property type="molecule type" value="Genomic_DNA"/>
</dbReference>
<comment type="caution">
    <text evidence="1">The sequence shown here is derived from an EMBL/GenBank/DDBJ whole genome shotgun (WGS) entry which is preliminary data.</text>
</comment>